<dbReference type="EMBL" id="JAULSU010000004">
    <property type="protein sequence ID" value="KAK0619471.1"/>
    <property type="molecule type" value="Genomic_DNA"/>
</dbReference>
<accession>A0AA39WQ54</accession>
<sequence>MPCQPKGGPRLEDVTLGIDLGSYSTRAALRTATGSEFVIENKESMNSSNSYYAADFPSAIYPFDHVSQPVYLLSPDHSRRETSAKYAFYVLAYADDKLLEEYAVAQRLTNRQNDPAFRKQLRRGIVGLLTVVRDATMTVCRSKRYRIARIGLSIPVQWTSDFEDVY</sequence>
<comment type="caution">
    <text evidence="1">The sequence shown here is derived from an EMBL/GenBank/DDBJ whole genome shotgun (WGS) entry which is preliminary data.</text>
</comment>
<protein>
    <submittedName>
        <fullName evidence="1">Uncharacterized protein</fullName>
    </submittedName>
</protein>
<evidence type="ECO:0000313" key="2">
    <source>
        <dbReference type="Proteomes" id="UP001175000"/>
    </source>
</evidence>
<organism evidence="1 2">
    <name type="scientific">Immersiella caudata</name>
    <dbReference type="NCBI Taxonomy" id="314043"/>
    <lineage>
        <taxon>Eukaryota</taxon>
        <taxon>Fungi</taxon>
        <taxon>Dikarya</taxon>
        <taxon>Ascomycota</taxon>
        <taxon>Pezizomycotina</taxon>
        <taxon>Sordariomycetes</taxon>
        <taxon>Sordariomycetidae</taxon>
        <taxon>Sordariales</taxon>
        <taxon>Lasiosphaeriaceae</taxon>
        <taxon>Immersiella</taxon>
    </lineage>
</organism>
<evidence type="ECO:0000313" key="1">
    <source>
        <dbReference type="EMBL" id="KAK0619471.1"/>
    </source>
</evidence>
<keyword evidence="2" id="KW-1185">Reference proteome</keyword>
<reference evidence="1" key="1">
    <citation type="submission" date="2023-06" db="EMBL/GenBank/DDBJ databases">
        <title>Genome-scale phylogeny and comparative genomics of the fungal order Sordariales.</title>
        <authorList>
            <consortium name="Lawrence Berkeley National Laboratory"/>
            <person name="Hensen N."/>
            <person name="Bonometti L."/>
            <person name="Westerberg I."/>
            <person name="Brannstrom I.O."/>
            <person name="Guillou S."/>
            <person name="Cros-Aarteil S."/>
            <person name="Calhoun S."/>
            <person name="Haridas S."/>
            <person name="Kuo A."/>
            <person name="Mondo S."/>
            <person name="Pangilinan J."/>
            <person name="Riley R."/>
            <person name="Labutti K."/>
            <person name="Andreopoulos B."/>
            <person name="Lipzen A."/>
            <person name="Chen C."/>
            <person name="Yanf M."/>
            <person name="Daum C."/>
            <person name="Ng V."/>
            <person name="Clum A."/>
            <person name="Steindorff A."/>
            <person name="Ohm R."/>
            <person name="Martin F."/>
            <person name="Silar P."/>
            <person name="Natvig D."/>
            <person name="Lalanne C."/>
            <person name="Gautier V."/>
            <person name="Ament-Velasquez S.L."/>
            <person name="Kruys A."/>
            <person name="Hutchinson M.I."/>
            <person name="Powell A.J."/>
            <person name="Barry K."/>
            <person name="Miller A.N."/>
            <person name="Grigoriev I.V."/>
            <person name="Debuchy R."/>
            <person name="Gladieux P."/>
            <person name="Thoren M.H."/>
            <person name="Johannesson H."/>
        </authorList>
    </citation>
    <scope>NUCLEOTIDE SEQUENCE</scope>
    <source>
        <strain evidence="1">CBS 606.72</strain>
    </source>
</reference>
<gene>
    <name evidence="1" type="ORF">B0T14DRAFT_496212</name>
</gene>
<dbReference type="AlphaFoldDB" id="A0AA39WQ54"/>
<proteinExistence type="predicted"/>
<name>A0AA39WQ54_9PEZI</name>
<dbReference type="Proteomes" id="UP001175000">
    <property type="component" value="Unassembled WGS sequence"/>
</dbReference>